<feature type="active site" description="Nucleophile" evidence="4">
    <location>
        <position position="76"/>
    </location>
</feature>
<evidence type="ECO:0000313" key="7">
    <source>
        <dbReference type="EMBL" id="KAF2798049.1"/>
    </source>
</evidence>
<evidence type="ECO:0000256" key="3">
    <source>
        <dbReference type="ARBA" id="ARBA00022898"/>
    </source>
</evidence>
<evidence type="ECO:0000256" key="4">
    <source>
        <dbReference type="PIRSR" id="PIRSR006278-1"/>
    </source>
</evidence>
<accession>A0A6A6XNX5</accession>
<dbReference type="InterPro" id="IPR001926">
    <property type="entry name" value="TrpB-like_PALP"/>
</dbReference>
<dbReference type="PANTHER" id="PTHR43780">
    <property type="entry name" value="1-AMINOCYCLOPROPANE-1-CARBOXYLATE DEAMINASE-RELATED"/>
    <property type="match status" value="1"/>
</dbReference>
<dbReference type="InterPro" id="IPR036052">
    <property type="entry name" value="TrpB-like_PALP_sf"/>
</dbReference>
<feature type="modified residue" description="N6-(pyridoxal phosphate)lysine" evidence="5">
    <location>
        <position position="49"/>
    </location>
</feature>
<proteinExistence type="inferred from homology"/>
<dbReference type="EMBL" id="MU001792">
    <property type="protein sequence ID" value="KAF2798049.1"/>
    <property type="molecule type" value="Genomic_DNA"/>
</dbReference>
<comment type="similarity">
    <text evidence="2">Belongs to the ACC deaminase/D-cysteine desulfhydrase family.</text>
</comment>
<name>A0A6A6XNX5_9PLEO</name>
<organism evidence="7 8">
    <name type="scientific">Melanomma pulvis-pyrius CBS 109.77</name>
    <dbReference type="NCBI Taxonomy" id="1314802"/>
    <lineage>
        <taxon>Eukaryota</taxon>
        <taxon>Fungi</taxon>
        <taxon>Dikarya</taxon>
        <taxon>Ascomycota</taxon>
        <taxon>Pezizomycotina</taxon>
        <taxon>Dothideomycetes</taxon>
        <taxon>Pleosporomycetidae</taxon>
        <taxon>Pleosporales</taxon>
        <taxon>Melanommataceae</taxon>
        <taxon>Melanomma</taxon>
    </lineage>
</organism>
<evidence type="ECO:0000256" key="1">
    <source>
        <dbReference type="ARBA" id="ARBA00001933"/>
    </source>
</evidence>
<keyword evidence="3 5" id="KW-0663">Pyridoxal phosphate</keyword>
<dbReference type="InterPro" id="IPR027278">
    <property type="entry name" value="ACCD_DCysDesulf"/>
</dbReference>
<dbReference type="PIRSF" id="PIRSF006278">
    <property type="entry name" value="ACCD_DCysDesulf"/>
    <property type="match status" value="1"/>
</dbReference>
<evidence type="ECO:0000259" key="6">
    <source>
        <dbReference type="Pfam" id="PF00291"/>
    </source>
</evidence>
<reference evidence="7" key="1">
    <citation type="journal article" date="2020" name="Stud. Mycol.">
        <title>101 Dothideomycetes genomes: a test case for predicting lifestyles and emergence of pathogens.</title>
        <authorList>
            <person name="Haridas S."/>
            <person name="Albert R."/>
            <person name="Binder M."/>
            <person name="Bloem J."/>
            <person name="Labutti K."/>
            <person name="Salamov A."/>
            <person name="Andreopoulos B."/>
            <person name="Baker S."/>
            <person name="Barry K."/>
            <person name="Bills G."/>
            <person name="Bluhm B."/>
            <person name="Cannon C."/>
            <person name="Castanera R."/>
            <person name="Culley D."/>
            <person name="Daum C."/>
            <person name="Ezra D."/>
            <person name="Gonzalez J."/>
            <person name="Henrissat B."/>
            <person name="Kuo A."/>
            <person name="Liang C."/>
            <person name="Lipzen A."/>
            <person name="Lutzoni F."/>
            <person name="Magnuson J."/>
            <person name="Mondo S."/>
            <person name="Nolan M."/>
            <person name="Ohm R."/>
            <person name="Pangilinan J."/>
            <person name="Park H.-J."/>
            <person name="Ramirez L."/>
            <person name="Alfaro M."/>
            <person name="Sun H."/>
            <person name="Tritt A."/>
            <person name="Yoshinaga Y."/>
            <person name="Zwiers L.-H."/>
            <person name="Turgeon B."/>
            <person name="Goodwin S."/>
            <person name="Spatafora J."/>
            <person name="Crous P."/>
            <person name="Grigoriev I."/>
        </authorList>
    </citation>
    <scope>NUCLEOTIDE SEQUENCE</scope>
    <source>
        <strain evidence="7">CBS 109.77</strain>
    </source>
</reference>
<dbReference type="GO" id="GO:0019148">
    <property type="term" value="F:D-cysteine desulfhydrase activity"/>
    <property type="evidence" value="ECO:0007669"/>
    <property type="project" value="TreeGrafter"/>
</dbReference>
<protein>
    <submittedName>
        <fullName evidence="7">1-aminocyclopropane-1-carboxylate deaminase</fullName>
    </submittedName>
</protein>
<dbReference type="Proteomes" id="UP000799757">
    <property type="component" value="Unassembled WGS sequence"/>
</dbReference>
<evidence type="ECO:0000313" key="8">
    <source>
        <dbReference type="Proteomes" id="UP000799757"/>
    </source>
</evidence>
<evidence type="ECO:0000256" key="5">
    <source>
        <dbReference type="PIRSR" id="PIRSR006278-2"/>
    </source>
</evidence>
<keyword evidence="8" id="KW-1185">Reference proteome</keyword>
<dbReference type="AlphaFoldDB" id="A0A6A6XNX5"/>
<dbReference type="PANTHER" id="PTHR43780:SF2">
    <property type="entry name" value="1-AMINOCYCLOPROPANE-1-CARBOXYLATE DEAMINASE-RELATED"/>
    <property type="match status" value="1"/>
</dbReference>
<dbReference type="Gene3D" id="3.40.50.1100">
    <property type="match status" value="2"/>
</dbReference>
<feature type="domain" description="Tryptophan synthase beta chain-like PALP" evidence="6">
    <location>
        <begin position="18"/>
        <end position="324"/>
    </location>
</feature>
<gene>
    <name evidence="7" type="ORF">K505DRAFT_268386</name>
</gene>
<evidence type="ECO:0000256" key="2">
    <source>
        <dbReference type="ARBA" id="ARBA00008639"/>
    </source>
</evidence>
<comment type="cofactor">
    <cofactor evidence="1">
        <name>pyridoxal 5'-phosphate</name>
        <dbReference type="ChEBI" id="CHEBI:597326"/>
    </cofactor>
</comment>
<sequence length="336" mass="35903">MFPHPSPIEPLHRLTQHLSSKSNSEQNSNVTIFIKRDDCNSGLGGGGNKVRKLEYVLADAAKQGANTLVTTGGVQSNHMRQTVAAGRRIGMETVLLPQERVSNNTPSYRGLGNVQLTHLMSATHLPADADVDSTLLDLESQGKKPYWIPSGASTHPLGGLGYARCAFEIKQQERELGLGSSGGFDVVVVPTMSGSTLGGLVAGFKAVDRPMRDVKRRLIGVLAGPKDKADFVASILSIARATAALIGVPPERITEADFEIDERWSAGEYGRLDDNTRDGVKLLASMEGVITDPVYSGKALTGLLEMVRRGEVVEGGRVLFLHTGGTLSVSAYEGLR</sequence>
<dbReference type="OrthoDB" id="10266364at2759"/>
<dbReference type="Pfam" id="PF00291">
    <property type="entry name" value="PALP"/>
    <property type="match status" value="1"/>
</dbReference>
<dbReference type="SUPFAM" id="SSF53686">
    <property type="entry name" value="Tryptophan synthase beta subunit-like PLP-dependent enzymes"/>
    <property type="match status" value="1"/>
</dbReference>